<sequence length="265" mass="29259">MGFRSAVLGLIGALLVLVPAAVEAARPSCLRCHRAHYTHLGSCETCHRGDGRSDRLSIAHRDLVRGRYAWSALAGSPPLVRGEKLLELFACRRCHTLAGKGNHLAGDLDRLGKSATTGQLVRAIRSPAFFMPDFQVPEQQVDDLVVAILAGARKGDRGGKEAPQLVHFERKRGEQSVFQKQCGPCHKALTATWGGLGRGNIGPNLSGLLSKFYPKTWQQGERWTPDSLRKWLENPRAHRPVTQMQPLLVKKDEIERLLAEMQPGR</sequence>
<dbReference type="InterPro" id="IPR036909">
    <property type="entry name" value="Cyt_c-like_dom_sf"/>
</dbReference>
<evidence type="ECO:0000313" key="7">
    <source>
        <dbReference type="Proteomes" id="UP000587586"/>
    </source>
</evidence>
<name>A0A6V8N9N3_9BACT</name>
<dbReference type="SUPFAM" id="SSF46626">
    <property type="entry name" value="Cytochrome c"/>
    <property type="match status" value="1"/>
</dbReference>
<dbReference type="Gene3D" id="1.10.760.10">
    <property type="entry name" value="Cytochrome c-like domain"/>
    <property type="match status" value="2"/>
</dbReference>
<dbReference type="RefSeq" id="WP_246329815.1">
    <property type="nucleotide sequence ID" value="NZ_BLXZ01000005.1"/>
</dbReference>
<keyword evidence="7" id="KW-1185">Reference proteome</keyword>
<dbReference type="EMBL" id="BLXZ01000005">
    <property type="protein sequence ID" value="GFO69282.1"/>
    <property type="molecule type" value="Genomic_DNA"/>
</dbReference>
<keyword evidence="2 4" id="KW-0479">Metal-binding</keyword>
<reference evidence="7" key="1">
    <citation type="submission" date="2020-06" db="EMBL/GenBank/DDBJ databases">
        <title>Draft genomic sequecing of Geomonas sp. Red745.</title>
        <authorList>
            <person name="Itoh H."/>
            <person name="Xu Z.X."/>
            <person name="Ushijima N."/>
            <person name="Masuda Y."/>
            <person name="Shiratori Y."/>
            <person name="Senoo K."/>
        </authorList>
    </citation>
    <scope>NUCLEOTIDE SEQUENCE [LARGE SCALE GENOMIC DNA]</scope>
    <source>
        <strain evidence="7">Red745</strain>
    </source>
</reference>
<evidence type="ECO:0000259" key="5">
    <source>
        <dbReference type="PROSITE" id="PS51007"/>
    </source>
</evidence>
<dbReference type="AlphaFoldDB" id="A0A6V8N9N3"/>
<accession>A0A6V8N9N3</accession>
<evidence type="ECO:0000256" key="2">
    <source>
        <dbReference type="ARBA" id="ARBA00022723"/>
    </source>
</evidence>
<dbReference type="GO" id="GO:0046872">
    <property type="term" value="F:metal ion binding"/>
    <property type="evidence" value="ECO:0007669"/>
    <property type="project" value="UniProtKB-KW"/>
</dbReference>
<evidence type="ECO:0000313" key="6">
    <source>
        <dbReference type="EMBL" id="GFO69282.1"/>
    </source>
</evidence>
<dbReference type="GO" id="GO:0020037">
    <property type="term" value="F:heme binding"/>
    <property type="evidence" value="ECO:0007669"/>
    <property type="project" value="InterPro"/>
</dbReference>
<evidence type="ECO:0000256" key="3">
    <source>
        <dbReference type="ARBA" id="ARBA00023004"/>
    </source>
</evidence>
<protein>
    <submittedName>
        <fullName evidence="6">Cytochrome c</fullName>
    </submittedName>
</protein>
<feature type="domain" description="Cytochrome c" evidence="5">
    <location>
        <begin position="77"/>
        <end position="152"/>
    </location>
</feature>
<dbReference type="GO" id="GO:0009055">
    <property type="term" value="F:electron transfer activity"/>
    <property type="evidence" value="ECO:0007669"/>
    <property type="project" value="InterPro"/>
</dbReference>
<feature type="domain" description="Cytochrome c" evidence="5">
    <location>
        <begin position="168"/>
        <end position="265"/>
    </location>
</feature>
<keyword evidence="3 4" id="KW-0408">Iron</keyword>
<keyword evidence="1 4" id="KW-0349">Heme</keyword>
<evidence type="ECO:0000256" key="4">
    <source>
        <dbReference type="PROSITE-ProRule" id="PRU00433"/>
    </source>
</evidence>
<dbReference type="SUPFAM" id="SSF48695">
    <property type="entry name" value="Multiheme cytochromes"/>
    <property type="match status" value="2"/>
</dbReference>
<dbReference type="InterPro" id="IPR009056">
    <property type="entry name" value="Cyt_c-like_dom"/>
</dbReference>
<proteinExistence type="predicted"/>
<dbReference type="Proteomes" id="UP000587586">
    <property type="component" value="Unassembled WGS sequence"/>
</dbReference>
<dbReference type="InterPro" id="IPR036280">
    <property type="entry name" value="Multihaem_cyt_sf"/>
</dbReference>
<comment type="caution">
    <text evidence="6">The sequence shown here is derived from an EMBL/GenBank/DDBJ whole genome shotgun (WGS) entry which is preliminary data.</text>
</comment>
<evidence type="ECO:0000256" key="1">
    <source>
        <dbReference type="ARBA" id="ARBA00022617"/>
    </source>
</evidence>
<dbReference type="PROSITE" id="PS51007">
    <property type="entry name" value="CYTC"/>
    <property type="match status" value="2"/>
</dbReference>
<organism evidence="6 7">
    <name type="scientific">Geomonas limicola</name>
    <dbReference type="NCBI Taxonomy" id="2740186"/>
    <lineage>
        <taxon>Bacteria</taxon>
        <taxon>Pseudomonadati</taxon>
        <taxon>Thermodesulfobacteriota</taxon>
        <taxon>Desulfuromonadia</taxon>
        <taxon>Geobacterales</taxon>
        <taxon>Geobacteraceae</taxon>
        <taxon>Geomonas</taxon>
    </lineage>
</organism>
<dbReference type="NCBIfam" id="NF040971">
    <property type="entry name" value="cytc_ExtS"/>
    <property type="match status" value="1"/>
</dbReference>
<gene>
    <name evidence="6" type="ORF">GMLC_28610</name>
</gene>